<evidence type="ECO:0000259" key="1">
    <source>
        <dbReference type="Pfam" id="PF01261"/>
    </source>
</evidence>
<evidence type="ECO:0000313" key="2">
    <source>
        <dbReference type="EMBL" id="AVO45840.1"/>
    </source>
</evidence>
<dbReference type="Proteomes" id="UP000237889">
    <property type="component" value="Chromosome"/>
</dbReference>
<dbReference type="RefSeq" id="WP_106749181.1">
    <property type="nucleotide sequence ID" value="NZ_CP027668.1"/>
</dbReference>
<dbReference type="InterPro" id="IPR036237">
    <property type="entry name" value="Xyl_isomerase-like_sf"/>
</dbReference>
<dbReference type="OrthoDB" id="9801426at2"/>
<name>A0A2S0NCE7_9HYPH</name>
<gene>
    <name evidence="2" type="ORF">C6569_12610</name>
</gene>
<dbReference type="AlphaFoldDB" id="A0A2S0NCE7"/>
<dbReference type="PANTHER" id="PTHR12110">
    <property type="entry name" value="HYDROXYPYRUVATE ISOMERASE"/>
    <property type="match status" value="1"/>
</dbReference>
<sequence length="279" mass="29929">MRLSLCNEVLQPLDLARQCAFAKAVGYDGLEIAPFTLSEEPHRLAGAEVAAMRRTMEDHGLAVTGLHWLLVTPQGLSITSPDDAVRSRTRDVIRGLLDLAAGLGARVMVHGSPAQRRPAEGQSQEDAWARARDLFAGLAPEAEARGLTYCLEPLAPPDNVFVQTVAEAARMVEEIGHPAFRTMIDTSAASAHEAEAVSDLVRRWLPTGLIGHVQFNDANRRGPGEGKDRFAGVLRALRETGYGGDIAVEPFIYEPDGQACAARAAGYVRGLMEALDGAP</sequence>
<dbReference type="Pfam" id="PF01261">
    <property type="entry name" value="AP_endonuc_2"/>
    <property type="match status" value="1"/>
</dbReference>
<dbReference type="GO" id="GO:0016853">
    <property type="term" value="F:isomerase activity"/>
    <property type="evidence" value="ECO:0007669"/>
    <property type="project" value="UniProtKB-KW"/>
</dbReference>
<dbReference type="SUPFAM" id="SSF51658">
    <property type="entry name" value="Xylose isomerase-like"/>
    <property type="match status" value="1"/>
</dbReference>
<dbReference type="InterPro" id="IPR050312">
    <property type="entry name" value="IolE/XylAMocC-like"/>
</dbReference>
<keyword evidence="2" id="KW-0413">Isomerase</keyword>
<feature type="domain" description="Xylose isomerase-like TIM barrel" evidence="1">
    <location>
        <begin position="20"/>
        <end position="256"/>
    </location>
</feature>
<evidence type="ECO:0000313" key="3">
    <source>
        <dbReference type="Proteomes" id="UP000237889"/>
    </source>
</evidence>
<organism evidence="2 3">
    <name type="scientific">Phreatobacter cathodiphilus</name>
    <dbReference type="NCBI Taxonomy" id="1868589"/>
    <lineage>
        <taxon>Bacteria</taxon>
        <taxon>Pseudomonadati</taxon>
        <taxon>Pseudomonadota</taxon>
        <taxon>Alphaproteobacteria</taxon>
        <taxon>Hyphomicrobiales</taxon>
        <taxon>Phreatobacteraceae</taxon>
        <taxon>Phreatobacter</taxon>
    </lineage>
</organism>
<proteinExistence type="predicted"/>
<keyword evidence="3" id="KW-1185">Reference proteome</keyword>
<accession>A0A2S0NCE7</accession>
<protein>
    <submittedName>
        <fullName evidence="2">Sugar phosphate isomerase/epimerase</fullName>
    </submittedName>
</protein>
<dbReference type="KEGG" id="phr:C6569_12610"/>
<dbReference type="Gene3D" id="3.20.20.150">
    <property type="entry name" value="Divalent-metal-dependent TIM barrel enzymes"/>
    <property type="match status" value="1"/>
</dbReference>
<dbReference type="PANTHER" id="PTHR12110:SF21">
    <property type="entry name" value="XYLOSE ISOMERASE-LIKE TIM BARREL DOMAIN-CONTAINING PROTEIN"/>
    <property type="match status" value="1"/>
</dbReference>
<dbReference type="InterPro" id="IPR013022">
    <property type="entry name" value="Xyl_isomerase-like_TIM-brl"/>
</dbReference>
<dbReference type="EMBL" id="CP027668">
    <property type="protein sequence ID" value="AVO45840.1"/>
    <property type="molecule type" value="Genomic_DNA"/>
</dbReference>
<reference evidence="2 3" key="1">
    <citation type="submission" date="2018-03" db="EMBL/GenBank/DDBJ databases">
        <title>Genome sequencing of Phreatobacter sp.</title>
        <authorList>
            <person name="Kim S.-J."/>
            <person name="Heo J."/>
            <person name="Kwon S.-W."/>
        </authorList>
    </citation>
    <scope>NUCLEOTIDE SEQUENCE [LARGE SCALE GENOMIC DNA]</scope>
    <source>
        <strain evidence="2 3">S-12</strain>
    </source>
</reference>